<gene>
    <name evidence="1" type="ORF">NC99_31410</name>
</gene>
<evidence type="ECO:0008006" key="3">
    <source>
        <dbReference type="Google" id="ProtNLM"/>
    </source>
</evidence>
<protein>
    <recommendedName>
        <fullName evidence="3">EcsC family protein</fullName>
    </recommendedName>
</protein>
<dbReference type="PATRIC" id="fig|1409788.3.peg.3225"/>
<proteinExistence type="predicted"/>
<dbReference type="PANTHER" id="PTHR41260">
    <property type="entry name" value="PROTEIN ECSC"/>
    <property type="match status" value="1"/>
</dbReference>
<evidence type="ECO:0000313" key="2">
    <source>
        <dbReference type="Proteomes" id="UP000036958"/>
    </source>
</evidence>
<evidence type="ECO:0000313" key="1">
    <source>
        <dbReference type="EMBL" id="KOH44148.1"/>
    </source>
</evidence>
<accession>A0A0L8V738</accession>
<reference evidence="2" key="1">
    <citation type="submission" date="2015-07" db="EMBL/GenBank/DDBJ databases">
        <title>Genome sequencing of Sunxiuqinia dokdonensis strain SK.</title>
        <authorList>
            <person name="Ahn S."/>
            <person name="Kim B.-C."/>
        </authorList>
    </citation>
    <scope>NUCLEOTIDE SEQUENCE [LARGE SCALE GENOMIC DNA]</scope>
    <source>
        <strain evidence="2">SK</strain>
    </source>
</reference>
<name>A0A0L8V738_9BACT</name>
<dbReference type="OrthoDB" id="1705901at2"/>
<keyword evidence="2" id="KW-1185">Reference proteome</keyword>
<dbReference type="STRING" id="1409788.NC99_31410"/>
<organism evidence="1 2">
    <name type="scientific">Sunxiuqinia dokdonensis</name>
    <dbReference type="NCBI Taxonomy" id="1409788"/>
    <lineage>
        <taxon>Bacteria</taxon>
        <taxon>Pseudomonadati</taxon>
        <taxon>Bacteroidota</taxon>
        <taxon>Bacteroidia</taxon>
        <taxon>Marinilabiliales</taxon>
        <taxon>Prolixibacteraceae</taxon>
        <taxon>Sunxiuqinia</taxon>
    </lineage>
</organism>
<dbReference type="InterPro" id="IPR024787">
    <property type="entry name" value="EcsC"/>
</dbReference>
<dbReference type="Pfam" id="PF12787">
    <property type="entry name" value="EcsC"/>
    <property type="match status" value="1"/>
</dbReference>
<dbReference type="AlphaFoldDB" id="A0A0L8V738"/>
<dbReference type="Proteomes" id="UP000036958">
    <property type="component" value="Unassembled WGS sequence"/>
</dbReference>
<comment type="caution">
    <text evidence="1">The sequence shown here is derived from an EMBL/GenBank/DDBJ whole genome shotgun (WGS) entry which is preliminary data.</text>
</comment>
<dbReference type="RefSeq" id="WP_053184983.1">
    <property type="nucleotide sequence ID" value="NZ_LGIA01000171.1"/>
</dbReference>
<dbReference type="PANTHER" id="PTHR41260:SF1">
    <property type="entry name" value="PROTEIN ECSC"/>
    <property type="match status" value="1"/>
</dbReference>
<dbReference type="EMBL" id="LGIA01000171">
    <property type="protein sequence ID" value="KOH44148.1"/>
    <property type="molecule type" value="Genomic_DNA"/>
</dbReference>
<sequence length="246" mass="28394">MTRNTSGSDAYRKQVLDELHAWQRSMQKKPSILNEATKKLQAKANRIIPEKAHQAITQAIKHTTQSIMTGSGLITPRLVLSDAPLEMREAKIIDRIKFYRSTAAVEGAATGFGGILWGFADLPLWMAIKIKMLFELAAQYGFDTQDYRERIFILYVFQLAFSSQEHRNKVYRLIEDWDKHKLPDDNNQLDWRTYWEEYRDHLDLAKLFQLIPGVGAGVGAVVNYKLTTRLGKFAMNAYRMRLHLQS</sequence>